<name>A0A0F7ZJU6_9HYPO</name>
<dbReference type="Proteomes" id="UP000054481">
    <property type="component" value="Unassembled WGS sequence"/>
</dbReference>
<dbReference type="Gene3D" id="3.40.630.100">
    <property type="entry name" value="Poly-gamma-glutamate hydrolase, zinc-binding motif"/>
    <property type="match status" value="1"/>
</dbReference>
<reference evidence="2 3" key="1">
    <citation type="journal article" date="2014" name="Genome Biol. Evol.">
        <title>Comparative genomics and transcriptomics analyses reveal divergent lifestyle features of nematode endoparasitic fungus Hirsutella minnesotensis.</title>
        <authorList>
            <person name="Lai Y."/>
            <person name="Liu K."/>
            <person name="Zhang X."/>
            <person name="Zhang X."/>
            <person name="Li K."/>
            <person name="Wang N."/>
            <person name="Shu C."/>
            <person name="Wu Y."/>
            <person name="Wang C."/>
            <person name="Bushley K.E."/>
            <person name="Xiang M."/>
            <person name="Liu X."/>
        </authorList>
    </citation>
    <scope>NUCLEOTIDE SEQUENCE [LARGE SCALE GENOMIC DNA]</scope>
    <source>
        <strain evidence="2 3">3608</strain>
    </source>
</reference>
<sequence length="283" mass="31736">MRLSLSNVRLLALACALQAAAYFTPPDTNGSIDATPISYLTLAVTEDQGSPDGASRDDYYKSVAEIKEKKNNTEYRITRRGGRGRAVVVGIHGGTIELGTSELVSEIASNDVPYYLFESLVMLTPGRAKNRDPNNLHVTSANFQDPPATDFVQTKDVVISMHGCKNYTFDDIPPRDGFPGRRWAERGRGMYSFIGGRDRQQANLTRDVLRDFGFYAETRFQYFPATYLRGIGRSNIVNQGRNGMGGVQFEMEHGIRMHLRNNRSRRREFATAIRRSVGLPDLR</sequence>
<feature type="signal peptide" evidence="1">
    <location>
        <begin position="1"/>
        <end position="21"/>
    </location>
</feature>
<dbReference type="Pfam" id="PF05908">
    <property type="entry name" value="Gamma_PGA_hydro"/>
    <property type="match status" value="2"/>
</dbReference>
<proteinExistence type="predicted"/>
<feature type="chain" id="PRO_5002525979" evidence="1">
    <location>
        <begin position="22"/>
        <end position="283"/>
    </location>
</feature>
<gene>
    <name evidence="2" type="ORF">HIM_05808</name>
</gene>
<organism evidence="2 3">
    <name type="scientific">Hirsutella minnesotensis 3608</name>
    <dbReference type="NCBI Taxonomy" id="1043627"/>
    <lineage>
        <taxon>Eukaryota</taxon>
        <taxon>Fungi</taxon>
        <taxon>Dikarya</taxon>
        <taxon>Ascomycota</taxon>
        <taxon>Pezizomycotina</taxon>
        <taxon>Sordariomycetes</taxon>
        <taxon>Hypocreomycetidae</taxon>
        <taxon>Hypocreales</taxon>
        <taxon>Ophiocordycipitaceae</taxon>
        <taxon>Hirsutella</taxon>
    </lineage>
</organism>
<keyword evidence="3" id="KW-1185">Reference proteome</keyword>
<dbReference type="InterPro" id="IPR038128">
    <property type="entry name" value="Gamma_PGA_hydro_sf"/>
</dbReference>
<evidence type="ECO:0000256" key="1">
    <source>
        <dbReference type="SAM" id="SignalP"/>
    </source>
</evidence>
<keyword evidence="1" id="KW-0732">Signal</keyword>
<evidence type="ECO:0000313" key="2">
    <source>
        <dbReference type="EMBL" id="KJZ74691.1"/>
    </source>
</evidence>
<dbReference type="InterPro" id="IPR008585">
    <property type="entry name" value="Gamma_PGA_hydro"/>
</dbReference>
<accession>A0A0F7ZJU6</accession>
<evidence type="ECO:0000313" key="3">
    <source>
        <dbReference type="Proteomes" id="UP000054481"/>
    </source>
</evidence>
<protein>
    <submittedName>
        <fullName evidence="2">Uncharacterized protein</fullName>
    </submittedName>
</protein>
<dbReference type="AlphaFoldDB" id="A0A0F7ZJU6"/>
<dbReference type="EMBL" id="KQ030523">
    <property type="protein sequence ID" value="KJZ74691.1"/>
    <property type="molecule type" value="Genomic_DNA"/>
</dbReference>